<keyword evidence="3" id="KW-1185">Reference proteome</keyword>
<dbReference type="InterPro" id="IPR010982">
    <property type="entry name" value="Lambda_DNA-bd_dom_sf"/>
</dbReference>
<name>A0A3E0E8J9_9BACT</name>
<dbReference type="RefSeq" id="WP_086542118.1">
    <property type="nucleotide sequence ID" value="NZ_MSSW01000042.1"/>
</dbReference>
<accession>A0A3E0E8J9</accession>
<dbReference type="GO" id="GO:0003677">
    <property type="term" value="F:DNA binding"/>
    <property type="evidence" value="ECO:0007669"/>
    <property type="project" value="InterPro"/>
</dbReference>
<evidence type="ECO:0000259" key="1">
    <source>
        <dbReference type="PROSITE" id="PS50943"/>
    </source>
</evidence>
<dbReference type="Proteomes" id="UP000256405">
    <property type="component" value="Unassembled WGS sequence"/>
</dbReference>
<dbReference type="PROSITE" id="PS50943">
    <property type="entry name" value="HTH_CROC1"/>
    <property type="match status" value="1"/>
</dbReference>
<organism evidence="2 3">
    <name type="scientific">Algoriphagus antarcticus</name>
    <dbReference type="NCBI Taxonomy" id="238540"/>
    <lineage>
        <taxon>Bacteria</taxon>
        <taxon>Pseudomonadati</taxon>
        <taxon>Bacteroidota</taxon>
        <taxon>Cytophagia</taxon>
        <taxon>Cytophagales</taxon>
        <taxon>Cyclobacteriaceae</taxon>
        <taxon>Algoriphagus</taxon>
    </lineage>
</organism>
<feature type="domain" description="HTH cro/C1-type" evidence="1">
    <location>
        <begin position="62"/>
        <end position="116"/>
    </location>
</feature>
<dbReference type="SMART" id="SM00530">
    <property type="entry name" value="HTH_XRE"/>
    <property type="match status" value="1"/>
</dbReference>
<protein>
    <submittedName>
        <fullName evidence="2">HTH-type transcriptional regulator/antitoxin HigA</fullName>
    </submittedName>
</protein>
<dbReference type="OrthoDB" id="9796786at2"/>
<dbReference type="InterPro" id="IPR001387">
    <property type="entry name" value="Cro/C1-type_HTH"/>
</dbReference>
<comment type="caution">
    <text evidence="2">The sequence shown here is derived from an EMBL/GenBank/DDBJ whole genome shotgun (WGS) entry which is preliminary data.</text>
</comment>
<dbReference type="CDD" id="cd00093">
    <property type="entry name" value="HTH_XRE"/>
    <property type="match status" value="1"/>
</dbReference>
<proteinExistence type="predicted"/>
<dbReference type="EMBL" id="QUNF01000001">
    <property type="protein sequence ID" value="REG94565.1"/>
    <property type="molecule type" value="Genomic_DNA"/>
</dbReference>
<dbReference type="AlphaFoldDB" id="A0A3E0E8J9"/>
<gene>
    <name evidence="2" type="ORF">C8N25_101397</name>
</gene>
<reference evidence="2 3" key="1">
    <citation type="submission" date="2018-08" db="EMBL/GenBank/DDBJ databases">
        <title>Genomic Encyclopedia of Archaeal and Bacterial Type Strains, Phase II (KMG-II): from individual species to whole genera.</title>
        <authorList>
            <person name="Goeker M."/>
        </authorList>
    </citation>
    <scope>NUCLEOTIDE SEQUENCE [LARGE SCALE GENOMIC DNA]</scope>
    <source>
        <strain evidence="2 3">DSM 15986</strain>
    </source>
</reference>
<dbReference type="SUPFAM" id="SSF47413">
    <property type="entry name" value="lambda repressor-like DNA-binding domains"/>
    <property type="match status" value="1"/>
</dbReference>
<sequence>MIKSEKEYNAILERIEELLSNPDNIENSEAKGFVELNILSDLVADYEEQHYPILPPTLPEAIRLRMHERGLSQKTLADFLGVSSSRISEYLNGKSEPTLKVAREISRKLDIEASIVLGV</sequence>
<evidence type="ECO:0000313" key="2">
    <source>
        <dbReference type="EMBL" id="REG94565.1"/>
    </source>
</evidence>
<dbReference type="Gene3D" id="1.10.260.40">
    <property type="entry name" value="lambda repressor-like DNA-binding domains"/>
    <property type="match status" value="1"/>
</dbReference>
<dbReference type="Pfam" id="PF01381">
    <property type="entry name" value="HTH_3"/>
    <property type="match status" value="1"/>
</dbReference>
<evidence type="ECO:0000313" key="3">
    <source>
        <dbReference type="Proteomes" id="UP000256405"/>
    </source>
</evidence>